<dbReference type="AlphaFoldDB" id="A0AAF3F6V0"/>
<dbReference type="Proteomes" id="UP000887575">
    <property type="component" value="Unassembled WGS sequence"/>
</dbReference>
<feature type="compositionally biased region" description="Low complexity" evidence="1">
    <location>
        <begin position="56"/>
        <end position="68"/>
    </location>
</feature>
<proteinExistence type="predicted"/>
<name>A0AAF3F6V0_9BILA</name>
<sequence>MTGTDRYQFLRQQIVQLEKEKTALLQMKRYLEGMKRNIEFELEKHRLRGNDQSHANNPSNFNDSSSPT</sequence>
<dbReference type="WBParaSite" id="MBELARI_LOCUS21359">
    <property type="protein sequence ID" value="MBELARI_LOCUS21359"/>
    <property type="gene ID" value="MBELARI_LOCUS21359"/>
</dbReference>
<evidence type="ECO:0000313" key="3">
    <source>
        <dbReference type="WBParaSite" id="MBELARI_LOCUS21359"/>
    </source>
</evidence>
<protein>
    <submittedName>
        <fullName evidence="3">Uncharacterized protein</fullName>
    </submittedName>
</protein>
<accession>A0AAF3F6V0</accession>
<reference evidence="3" key="1">
    <citation type="submission" date="2024-02" db="UniProtKB">
        <authorList>
            <consortium name="WormBaseParasite"/>
        </authorList>
    </citation>
    <scope>IDENTIFICATION</scope>
</reference>
<evidence type="ECO:0000313" key="2">
    <source>
        <dbReference type="Proteomes" id="UP000887575"/>
    </source>
</evidence>
<evidence type="ECO:0000256" key="1">
    <source>
        <dbReference type="SAM" id="MobiDB-lite"/>
    </source>
</evidence>
<feature type="region of interest" description="Disordered" evidence="1">
    <location>
        <begin position="45"/>
        <end position="68"/>
    </location>
</feature>
<keyword evidence="2" id="KW-1185">Reference proteome</keyword>
<organism evidence="2 3">
    <name type="scientific">Mesorhabditis belari</name>
    <dbReference type="NCBI Taxonomy" id="2138241"/>
    <lineage>
        <taxon>Eukaryota</taxon>
        <taxon>Metazoa</taxon>
        <taxon>Ecdysozoa</taxon>
        <taxon>Nematoda</taxon>
        <taxon>Chromadorea</taxon>
        <taxon>Rhabditida</taxon>
        <taxon>Rhabditina</taxon>
        <taxon>Rhabditomorpha</taxon>
        <taxon>Rhabditoidea</taxon>
        <taxon>Rhabditidae</taxon>
        <taxon>Mesorhabditinae</taxon>
        <taxon>Mesorhabditis</taxon>
    </lineage>
</organism>